<evidence type="ECO:0000256" key="5">
    <source>
        <dbReference type="SAM" id="MobiDB-lite"/>
    </source>
</evidence>
<dbReference type="EMBL" id="QKUF01000001">
    <property type="protein sequence ID" value="PZW36532.1"/>
    <property type="molecule type" value="Genomic_DNA"/>
</dbReference>
<feature type="compositionally biased region" description="Low complexity" evidence="5">
    <location>
        <begin position="22"/>
        <end position="37"/>
    </location>
</feature>
<dbReference type="Proteomes" id="UP000248806">
    <property type="component" value="Unassembled WGS sequence"/>
</dbReference>
<reference evidence="7 8" key="1">
    <citation type="submission" date="2018-06" db="EMBL/GenBank/DDBJ databases">
        <title>Genomic Encyclopedia of Archaeal and Bacterial Type Strains, Phase II (KMG-II): from individual species to whole genera.</title>
        <authorList>
            <person name="Goeker M."/>
        </authorList>
    </citation>
    <scope>NUCLEOTIDE SEQUENCE [LARGE SCALE GENOMIC DNA]</scope>
    <source>
        <strain evidence="7 8">ATCC BAA-1881</strain>
    </source>
</reference>
<feature type="transmembrane region" description="Helical" evidence="6">
    <location>
        <begin position="108"/>
        <end position="130"/>
    </location>
</feature>
<comment type="subcellular location">
    <subcellularLocation>
        <location evidence="1">Membrane</location>
        <topology evidence="1">Multi-pass membrane protein</topology>
    </subcellularLocation>
</comment>
<dbReference type="PANTHER" id="PTHR36460">
    <property type="entry name" value="UPF0132 DOMAIN PROTEIN (AFU_ORTHOLOGUE AFUA_3G10255)"/>
    <property type="match status" value="1"/>
</dbReference>
<evidence type="ECO:0000256" key="1">
    <source>
        <dbReference type="ARBA" id="ARBA00004141"/>
    </source>
</evidence>
<dbReference type="GO" id="GO:0016020">
    <property type="term" value="C:membrane"/>
    <property type="evidence" value="ECO:0007669"/>
    <property type="project" value="UniProtKB-SubCell"/>
</dbReference>
<organism evidence="7 8">
    <name type="scientific">Thermosporothrix hazakensis</name>
    <dbReference type="NCBI Taxonomy" id="644383"/>
    <lineage>
        <taxon>Bacteria</taxon>
        <taxon>Bacillati</taxon>
        <taxon>Chloroflexota</taxon>
        <taxon>Ktedonobacteria</taxon>
        <taxon>Ktedonobacterales</taxon>
        <taxon>Thermosporotrichaceae</taxon>
        <taxon>Thermosporothrix</taxon>
    </lineage>
</organism>
<accession>A0A326UD59</accession>
<comment type="caution">
    <text evidence="7">The sequence shown here is derived from an EMBL/GenBank/DDBJ whole genome shotgun (WGS) entry which is preliminary data.</text>
</comment>
<evidence type="ECO:0000256" key="3">
    <source>
        <dbReference type="ARBA" id="ARBA00022989"/>
    </source>
</evidence>
<dbReference type="InterPro" id="IPR019109">
    <property type="entry name" value="MamF_MmsF"/>
</dbReference>
<evidence type="ECO:0000256" key="4">
    <source>
        <dbReference type="ARBA" id="ARBA00023136"/>
    </source>
</evidence>
<keyword evidence="2 6" id="KW-0812">Transmembrane</keyword>
<dbReference type="AlphaFoldDB" id="A0A326UD59"/>
<name>A0A326UD59_THEHA</name>
<keyword evidence="4 6" id="KW-0472">Membrane</keyword>
<evidence type="ECO:0000256" key="2">
    <source>
        <dbReference type="ARBA" id="ARBA00022692"/>
    </source>
</evidence>
<protein>
    <submittedName>
        <fullName evidence="7">Putative membrane protein</fullName>
    </submittedName>
</protein>
<gene>
    <name evidence="7" type="ORF">EI42_00708</name>
</gene>
<dbReference type="PANTHER" id="PTHR36460:SF1">
    <property type="entry name" value="UPF0132 DOMAIN PROTEIN (AFU_ORTHOLOGUE AFUA_3G10255)"/>
    <property type="match status" value="1"/>
</dbReference>
<dbReference type="Pfam" id="PF09685">
    <property type="entry name" value="MamF_MmsF"/>
    <property type="match status" value="1"/>
</dbReference>
<sequence length="192" mass="21241">MSIHSNQDPNQDPYGYGGYSGGYSSPSQNQSSSQDPYGGYANQETGGQQQQQQQQQRVYQPPRSVTARHQAYTSSASGMSGRKAAVWSYALGPFSGIYFLLKERTNQFVRFAAAQSTVFSLSVLIIYLILTLIPSIPVLGFLLGPFLACVTPLFLGVSALLWILLMFTSYRGSQFRIPFLADFAERLAGRRR</sequence>
<proteinExistence type="predicted"/>
<feature type="compositionally biased region" description="Polar residues" evidence="5">
    <location>
        <begin position="1"/>
        <end position="10"/>
    </location>
</feature>
<feature type="transmembrane region" description="Helical" evidence="6">
    <location>
        <begin position="84"/>
        <end position="101"/>
    </location>
</feature>
<evidence type="ECO:0000313" key="8">
    <source>
        <dbReference type="Proteomes" id="UP000248806"/>
    </source>
</evidence>
<keyword evidence="3 6" id="KW-1133">Transmembrane helix</keyword>
<keyword evidence="8" id="KW-1185">Reference proteome</keyword>
<evidence type="ECO:0000256" key="6">
    <source>
        <dbReference type="SAM" id="Phobius"/>
    </source>
</evidence>
<feature type="transmembrane region" description="Helical" evidence="6">
    <location>
        <begin position="142"/>
        <end position="167"/>
    </location>
</feature>
<feature type="region of interest" description="Disordered" evidence="5">
    <location>
        <begin position="1"/>
        <end position="63"/>
    </location>
</feature>
<dbReference type="RefSeq" id="WP_170142321.1">
    <property type="nucleotide sequence ID" value="NZ_BIFX01000001.1"/>
</dbReference>
<evidence type="ECO:0000313" key="7">
    <source>
        <dbReference type="EMBL" id="PZW36532.1"/>
    </source>
</evidence>